<dbReference type="Pfam" id="PF02092">
    <property type="entry name" value="tRNA_synt_2f"/>
    <property type="match status" value="1"/>
</dbReference>
<dbReference type="GO" id="GO:0006420">
    <property type="term" value="P:arginyl-tRNA aminoacylation"/>
    <property type="evidence" value="ECO:0007669"/>
    <property type="project" value="InterPro"/>
</dbReference>
<comment type="catalytic activity">
    <reaction evidence="10 11">
        <text>tRNA(Gly) + glycine + ATP = glycyl-tRNA(Gly) + AMP + diphosphate</text>
        <dbReference type="Rhea" id="RHEA:16013"/>
        <dbReference type="Rhea" id="RHEA-COMP:9664"/>
        <dbReference type="Rhea" id="RHEA-COMP:9683"/>
        <dbReference type="ChEBI" id="CHEBI:30616"/>
        <dbReference type="ChEBI" id="CHEBI:33019"/>
        <dbReference type="ChEBI" id="CHEBI:57305"/>
        <dbReference type="ChEBI" id="CHEBI:78442"/>
        <dbReference type="ChEBI" id="CHEBI:78522"/>
        <dbReference type="ChEBI" id="CHEBI:456215"/>
        <dbReference type="EC" id="6.1.1.14"/>
    </reaction>
</comment>
<evidence type="ECO:0000256" key="10">
    <source>
        <dbReference type="ARBA" id="ARBA00047937"/>
    </source>
</evidence>
<dbReference type="PRINTS" id="PR01045">
    <property type="entry name" value="TRNASYNTHGB"/>
</dbReference>
<dbReference type="InterPro" id="IPR008909">
    <property type="entry name" value="DALR_anticod-bd"/>
</dbReference>
<sequence>MSQPMTDSLLIELFTEELPPKALARLGEAFAQGLFDGLGARDLLEAGATVTPFATPRRLGALVSGVRRTAPDREQREKVLPLTVALDANGAPTAPLGKKLAALAKSVGVAEIDWQTLERASDGKADAFFYRYTARGATLADGLQAALDETLTKLPIPKVMSYQRPDGTTVHFVRPAHSLIALYGAEIVPVSALGLQASNLTQGHRFLSQGTIEIPHAAEYAGLLESRGRVVASYADRRERIRTALLKEAGADKVIMPDSLLDEVNSLVEWPVIYPCHFEEAFLAVPQECLILTMQTNQKYFALTDAEGHLRNRFLIASNLATDTPQSIITGNERVVRPRLADAKFFFDQDRKKTLASRVPQLANVVYHNKIGNQLDRVQRLQQIAGHLADAMNAAGAPVDKAAAMRGAELAKADLLTDMVGEFPELQGTMGTYYARHDDEAEDVALACSEHYRPRFAGDALPAGNVSTAVALADKLETLIGIWGIGLQPTGEKDPFALRRHALGILRMLIEKPLALSLNDVLGLTEQAFAGIAAVKPSREAITDFLFDRVRGYLKDKGYTTNEVEAVVSLRPQQLHDILARMEAVRTFAALPEAEALAAANKRITNILKKTDEAIGSVDVSLFQEAAEGALHEAIERVRPGVEAAFAGGDFTAALRDLAQLRDAVDRFFNDVMVMAEDAKLRANRLALLATLHSLANRVADISKLAA</sequence>
<reference evidence="12 13" key="1">
    <citation type="submission" date="2019-03" db="EMBL/GenBank/DDBJ databases">
        <title>Comparative insights into the high quality Complete genome sequence of highly metal resistant Cupriavidus metallidurans strain BS1 isolated from a gold-copper mine.</title>
        <authorList>
            <person name="Mazhar H.S."/>
            <person name="Rensing C."/>
        </authorList>
    </citation>
    <scope>NUCLEOTIDE SEQUENCE [LARGE SCALE GENOMIC DNA]</scope>
    <source>
        <strain evidence="12 13">BS1</strain>
    </source>
</reference>
<evidence type="ECO:0000256" key="5">
    <source>
        <dbReference type="ARBA" id="ARBA00022598"/>
    </source>
</evidence>
<dbReference type="NCBIfam" id="TIGR00211">
    <property type="entry name" value="glyS"/>
    <property type="match status" value="1"/>
</dbReference>
<gene>
    <name evidence="11" type="primary">glyS</name>
    <name evidence="12" type="ORF">DDF84_002215</name>
</gene>
<evidence type="ECO:0000256" key="11">
    <source>
        <dbReference type="HAMAP-Rule" id="MF_00255"/>
    </source>
</evidence>
<keyword evidence="7 11" id="KW-0067">ATP-binding</keyword>
<dbReference type="EC" id="6.1.1.14" evidence="11"/>
<dbReference type="PANTHER" id="PTHR30075:SF2">
    <property type="entry name" value="GLYCINE--TRNA LIGASE, CHLOROPLASTIC_MITOCHONDRIAL 2"/>
    <property type="match status" value="1"/>
</dbReference>
<keyword evidence="8 11" id="KW-0648">Protein biosynthesis</keyword>
<dbReference type="Proteomes" id="UP000253772">
    <property type="component" value="Chromosome c1"/>
</dbReference>
<comment type="subunit">
    <text evidence="3 11">Tetramer of two alpha and two beta subunits.</text>
</comment>
<organism evidence="12 13">
    <name type="scientific">Cupriavidus metallidurans</name>
    <dbReference type="NCBI Taxonomy" id="119219"/>
    <lineage>
        <taxon>Bacteria</taxon>
        <taxon>Pseudomonadati</taxon>
        <taxon>Pseudomonadota</taxon>
        <taxon>Betaproteobacteria</taxon>
        <taxon>Burkholderiales</taxon>
        <taxon>Burkholderiaceae</taxon>
        <taxon>Cupriavidus</taxon>
    </lineage>
</organism>
<dbReference type="GO" id="GO:0004814">
    <property type="term" value="F:arginine-tRNA ligase activity"/>
    <property type="evidence" value="ECO:0007669"/>
    <property type="project" value="InterPro"/>
</dbReference>
<comment type="similarity">
    <text evidence="2 11">Belongs to the class-II aminoacyl-tRNA synthetase family.</text>
</comment>
<dbReference type="GO" id="GO:0005829">
    <property type="term" value="C:cytosol"/>
    <property type="evidence" value="ECO:0007669"/>
    <property type="project" value="TreeGrafter"/>
</dbReference>
<dbReference type="GO" id="GO:0004820">
    <property type="term" value="F:glycine-tRNA ligase activity"/>
    <property type="evidence" value="ECO:0007669"/>
    <property type="project" value="UniProtKB-UniRule"/>
</dbReference>
<evidence type="ECO:0000256" key="7">
    <source>
        <dbReference type="ARBA" id="ARBA00022840"/>
    </source>
</evidence>
<dbReference type="EMBL" id="CP037900">
    <property type="protein sequence ID" value="QBP08642.1"/>
    <property type="molecule type" value="Genomic_DNA"/>
</dbReference>
<keyword evidence="9 11" id="KW-0030">Aminoacyl-tRNA synthetase</keyword>
<comment type="subcellular location">
    <subcellularLocation>
        <location evidence="1 11">Cytoplasm</location>
    </subcellularLocation>
</comment>
<dbReference type="Pfam" id="PF05746">
    <property type="entry name" value="DALR_1"/>
    <property type="match status" value="1"/>
</dbReference>
<dbReference type="GO" id="GO:0005524">
    <property type="term" value="F:ATP binding"/>
    <property type="evidence" value="ECO:0007669"/>
    <property type="project" value="UniProtKB-UniRule"/>
</dbReference>
<evidence type="ECO:0000256" key="3">
    <source>
        <dbReference type="ARBA" id="ARBA00011209"/>
    </source>
</evidence>
<evidence type="ECO:0000256" key="9">
    <source>
        <dbReference type="ARBA" id="ARBA00023146"/>
    </source>
</evidence>
<accession>A0A132HI26</accession>
<evidence type="ECO:0000256" key="2">
    <source>
        <dbReference type="ARBA" id="ARBA00008226"/>
    </source>
</evidence>
<evidence type="ECO:0000256" key="4">
    <source>
        <dbReference type="ARBA" id="ARBA00022490"/>
    </source>
</evidence>
<dbReference type="HAMAP" id="MF_00255">
    <property type="entry name" value="Gly_tRNA_synth_beta"/>
    <property type="match status" value="1"/>
</dbReference>
<dbReference type="PROSITE" id="PS50861">
    <property type="entry name" value="AA_TRNA_LIGASE_II_GLYAB"/>
    <property type="match status" value="1"/>
</dbReference>
<keyword evidence="4 11" id="KW-0963">Cytoplasm</keyword>
<proteinExistence type="inferred from homology"/>
<name>A0A132HI26_9BURK</name>
<dbReference type="RefSeq" id="WP_017511090.1">
    <property type="nucleotide sequence ID" value="NZ_CP037900.1"/>
</dbReference>
<dbReference type="GO" id="GO:0006426">
    <property type="term" value="P:glycyl-tRNA aminoacylation"/>
    <property type="evidence" value="ECO:0007669"/>
    <property type="project" value="UniProtKB-UniRule"/>
</dbReference>
<evidence type="ECO:0000256" key="6">
    <source>
        <dbReference type="ARBA" id="ARBA00022741"/>
    </source>
</evidence>
<evidence type="ECO:0000256" key="8">
    <source>
        <dbReference type="ARBA" id="ARBA00022917"/>
    </source>
</evidence>
<dbReference type="OrthoDB" id="9775440at2"/>
<keyword evidence="6 11" id="KW-0547">Nucleotide-binding</keyword>
<evidence type="ECO:0000313" key="12">
    <source>
        <dbReference type="EMBL" id="QBP08642.1"/>
    </source>
</evidence>
<evidence type="ECO:0000256" key="1">
    <source>
        <dbReference type="ARBA" id="ARBA00004496"/>
    </source>
</evidence>
<evidence type="ECO:0000313" key="13">
    <source>
        <dbReference type="Proteomes" id="UP000253772"/>
    </source>
</evidence>
<dbReference type="PANTHER" id="PTHR30075">
    <property type="entry name" value="GLYCYL-TRNA SYNTHETASE"/>
    <property type="match status" value="1"/>
</dbReference>
<dbReference type="SUPFAM" id="SSF109604">
    <property type="entry name" value="HD-domain/PDEase-like"/>
    <property type="match status" value="1"/>
</dbReference>
<dbReference type="AlphaFoldDB" id="A0A132HI26"/>
<protein>
    <recommendedName>
        <fullName evidence="11">Glycine--tRNA ligase beta subunit</fullName>
        <ecNumber evidence="11">6.1.1.14</ecNumber>
    </recommendedName>
    <alternativeName>
        <fullName evidence="11">Glycyl-tRNA synthetase beta subunit</fullName>
        <shortName evidence="11">GlyRS</shortName>
    </alternativeName>
</protein>
<keyword evidence="5 11" id="KW-0436">Ligase</keyword>
<dbReference type="InterPro" id="IPR015944">
    <property type="entry name" value="Gly-tRNA-synth_bsu"/>
</dbReference>
<dbReference type="InterPro" id="IPR006194">
    <property type="entry name" value="Gly-tRNA-synth_heterodimer"/>
</dbReference>